<keyword evidence="11" id="KW-1185">Reference proteome</keyword>
<sequence>MPLLRSLACGFDGKNRPMICCPFGFEKTGGLSLLPNTDVCGIQNDDRIIGGHQTDLDEHPWTVLLKYSHPRGFTFKCGGVLISSRYVLTAAHCVQNLQLYQVRVGEFNLVNKTDCVQDDCSPDPLDINIEEIIPHEDFKPDREKLNDIALLRLAQEVTFNDFVKPICLPIDPTLKNNNFEGYDMEVAGWGKTETKSSSEIKMKLRVRVRNTKVCKDIYRQIDEKISENHICAGGINGQDSCEGDSGGALMGRVDADNNWMAIGVVSFGPTPCGVAGWPGVYTRVTAYIDWIVSKLRP</sequence>
<dbReference type="PROSITE" id="PS00135">
    <property type="entry name" value="TRYPSIN_SER"/>
    <property type="match status" value="1"/>
</dbReference>
<dbReference type="Gene3D" id="2.40.10.10">
    <property type="entry name" value="Trypsin-like serine proteases"/>
    <property type="match status" value="2"/>
</dbReference>
<keyword evidence="1 8" id="KW-0645">Protease</keyword>
<dbReference type="OrthoDB" id="9028152at2759"/>
<evidence type="ECO:0000256" key="2">
    <source>
        <dbReference type="ARBA" id="ARBA00022729"/>
    </source>
</evidence>
<evidence type="ECO:0000313" key="11">
    <source>
        <dbReference type="Proteomes" id="UP000789524"/>
    </source>
</evidence>
<dbReference type="InterPro" id="IPR018114">
    <property type="entry name" value="TRYPSIN_HIS"/>
</dbReference>
<evidence type="ECO:0000256" key="8">
    <source>
        <dbReference type="RuleBase" id="RU363034"/>
    </source>
</evidence>
<dbReference type="Pfam" id="PF00089">
    <property type="entry name" value="Trypsin"/>
    <property type="match status" value="1"/>
</dbReference>
<dbReference type="EMBL" id="CAKASE010000053">
    <property type="protein sequence ID" value="CAG9565381.1"/>
    <property type="molecule type" value="Genomic_DNA"/>
</dbReference>
<keyword evidence="5" id="KW-1015">Disulfide bond</keyword>
<evidence type="ECO:0000259" key="9">
    <source>
        <dbReference type="PROSITE" id="PS50240"/>
    </source>
</evidence>
<dbReference type="InterPro" id="IPR001254">
    <property type="entry name" value="Trypsin_dom"/>
</dbReference>
<keyword evidence="2" id="KW-0732">Signal</keyword>
<organism evidence="10 11">
    <name type="scientific">Danaus chrysippus</name>
    <name type="common">African queen</name>
    <dbReference type="NCBI Taxonomy" id="151541"/>
    <lineage>
        <taxon>Eukaryota</taxon>
        <taxon>Metazoa</taxon>
        <taxon>Ecdysozoa</taxon>
        <taxon>Arthropoda</taxon>
        <taxon>Hexapoda</taxon>
        <taxon>Insecta</taxon>
        <taxon>Pterygota</taxon>
        <taxon>Neoptera</taxon>
        <taxon>Endopterygota</taxon>
        <taxon>Lepidoptera</taxon>
        <taxon>Glossata</taxon>
        <taxon>Ditrysia</taxon>
        <taxon>Papilionoidea</taxon>
        <taxon>Nymphalidae</taxon>
        <taxon>Danainae</taxon>
        <taxon>Danaini</taxon>
        <taxon>Danaina</taxon>
        <taxon>Danaus</taxon>
        <taxon>Anosia</taxon>
    </lineage>
</organism>
<keyword evidence="6" id="KW-0325">Glycoprotein</keyword>
<dbReference type="GO" id="GO:0006508">
    <property type="term" value="P:proteolysis"/>
    <property type="evidence" value="ECO:0007669"/>
    <property type="project" value="UniProtKB-KW"/>
</dbReference>
<comment type="similarity">
    <text evidence="7">Belongs to the peptidase S1 family. CLIP subfamily.</text>
</comment>
<dbReference type="InterPro" id="IPR043504">
    <property type="entry name" value="Peptidase_S1_PA_chymotrypsin"/>
</dbReference>
<dbReference type="SMART" id="SM00020">
    <property type="entry name" value="Tryp_SPc"/>
    <property type="match status" value="1"/>
</dbReference>
<evidence type="ECO:0000256" key="6">
    <source>
        <dbReference type="ARBA" id="ARBA00023180"/>
    </source>
</evidence>
<dbReference type="PROSITE" id="PS50240">
    <property type="entry name" value="TRYPSIN_DOM"/>
    <property type="match status" value="1"/>
</dbReference>
<dbReference type="InterPro" id="IPR033116">
    <property type="entry name" value="TRYPSIN_SER"/>
</dbReference>
<dbReference type="Proteomes" id="UP000789524">
    <property type="component" value="Unassembled WGS sequence"/>
</dbReference>
<comment type="caution">
    <text evidence="10">The sequence shown here is derived from an EMBL/GenBank/DDBJ whole genome shotgun (WGS) entry which is preliminary data.</text>
</comment>
<name>A0A8J2QUB7_9NEOP</name>
<dbReference type="FunFam" id="2.40.10.10:FF:000084">
    <property type="entry name" value="Serine protease easter"/>
    <property type="match status" value="1"/>
</dbReference>
<dbReference type="AlphaFoldDB" id="A0A8J2QUB7"/>
<protein>
    <submittedName>
        <fullName evidence="10">(African queen) hypothetical protein</fullName>
    </submittedName>
</protein>
<evidence type="ECO:0000256" key="7">
    <source>
        <dbReference type="ARBA" id="ARBA00024195"/>
    </source>
</evidence>
<proteinExistence type="inferred from homology"/>
<feature type="domain" description="Peptidase S1" evidence="9">
    <location>
        <begin position="48"/>
        <end position="296"/>
    </location>
</feature>
<dbReference type="PROSITE" id="PS00134">
    <property type="entry name" value="TRYPSIN_HIS"/>
    <property type="match status" value="1"/>
</dbReference>
<accession>A0A8J2QUB7</accession>
<evidence type="ECO:0000256" key="5">
    <source>
        <dbReference type="ARBA" id="ARBA00023157"/>
    </source>
</evidence>
<evidence type="ECO:0000256" key="1">
    <source>
        <dbReference type="ARBA" id="ARBA00022670"/>
    </source>
</evidence>
<keyword evidence="4 8" id="KW-0720">Serine protease</keyword>
<keyword evidence="3 8" id="KW-0378">Hydrolase</keyword>
<evidence type="ECO:0000256" key="4">
    <source>
        <dbReference type="ARBA" id="ARBA00022825"/>
    </source>
</evidence>
<gene>
    <name evidence="10" type="ORF">DCHRY22_LOCUS6229</name>
</gene>
<reference evidence="10" key="1">
    <citation type="submission" date="2021-09" db="EMBL/GenBank/DDBJ databases">
        <authorList>
            <person name="Martin H S."/>
        </authorList>
    </citation>
    <scope>NUCLEOTIDE SEQUENCE</scope>
</reference>
<dbReference type="InterPro" id="IPR051487">
    <property type="entry name" value="Ser/Thr_Proteases_Immune/Dev"/>
</dbReference>
<evidence type="ECO:0000256" key="3">
    <source>
        <dbReference type="ARBA" id="ARBA00022801"/>
    </source>
</evidence>
<dbReference type="PRINTS" id="PR00722">
    <property type="entry name" value="CHYMOTRYPSIN"/>
</dbReference>
<dbReference type="GO" id="GO:0004252">
    <property type="term" value="F:serine-type endopeptidase activity"/>
    <property type="evidence" value="ECO:0007669"/>
    <property type="project" value="InterPro"/>
</dbReference>
<dbReference type="SUPFAM" id="SSF50494">
    <property type="entry name" value="Trypsin-like serine proteases"/>
    <property type="match status" value="1"/>
</dbReference>
<evidence type="ECO:0000313" key="10">
    <source>
        <dbReference type="EMBL" id="CAG9565381.1"/>
    </source>
</evidence>
<dbReference type="FunFam" id="2.40.10.10:FF:000028">
    <property type="entry name" value="Serine protease easter"/>
    <property type="match status" value="1"/>
</dbReference>
<dbReference type="InterPro" id="IPR009003">
    <property type="entry name" value="Peptidase_S1_PA"/>
</dbReference>
<dbReference type="InterPro" id="IPR001314">
    <property type="entry name" value="Peptidase_S1A"/>
</dbReference>
<dbReference type="CDD" id="cd00190">
    <property type="entry name" value="Tryp_SPc"/>
    <property type="match status" value="1"/>
</dbReference>
<dbReference type="PANTHER" id="PTHR24256">
    <property type="entry name" value="TRYPTASE-RELATED"/>
    <property type="match status" value="1"/>
</dbReference>